<dbReference type="eggNOG" id="ENOG503359S">
    <property type="taxonomic scope" value="Bacteria"/>
</dbReference>
<reference evidence="2" key="1">
    <citation type="submission" date="2011-10" db="EMBL/GenBank/DDBJ databases">
        <title>The complete genome of chromosome of Thermovirga lienii DSM 17291.</title>
        <authorList>
            <consortium name="US DOE Joint Genome Institute (JGI-PGF)"/>
            <person name="Lucas S."/>
            <person name="Copeland A."/>
            <person name="Lapidus A."/>
            <person name="Glavina del Rio T."/>
            <person name="Dalin E."/>
            <person name="Tice H."/>
            <person name="Bruce D."/>
            <person name="Goodwin L."/>
            <person name="Pitluck S."/>
            <person name="Peters L."/>
            <person name="Mikhailova N."/>
            <person name="Saunders E."/>
            <person name="Kyrpides N."/>
            <person name="Mavromatis K."/>
            <person name="Ivanova N."/>
            <person name="Last F.I."/>
            <person name="Brettin T."/>
            <person name="Detter J.C."/>
            <person name="Han C."/>
            <person name="Larimer F."/>
            <person name="Land M."/>
            <person name="Hauser L."/>
            <person name="Markowitz V."/>
            <person name="Cheng J.-F."/>
            <person name="Hugenholtz P."/>
            <person name="Woyke T."/>
            <person name="Wu D."/>
            <person name="Spring S."/>
            <person name="Schroeder M."/>
            <person name="Brambilla E.-M."/>
            <person name="Klenk H.-P."/>
            <person name="Eisen J.A."/>
        </authorList>
    </citation>
    <scope>NUCLEOTIDE SEQUENCE [LARGE SCALE GENOMIC DNA]</scope>
    <source>
        <strain evidence="2">ATCC BAA-1197 / DSM 17291 / Cas60314</strain>
    </source>
</reference>
<dbReference type="AlphaFoldDB" id="G7V6B5"/>
<dbReference type="OrthoDB" id="6222at2"/>
<reference evidence="1 2" key="2">
    <citation type="journal article" date="2012" name="Stand. Genomic Sci.">
        <title>Genome sequence of the moderately thermophilic, amino-acid-degrading and sulfur-reducing bacterium Thermovirga lienii type strain (Cas60314(T)).</title>
        <authorList>
            <person name="Goker M."/>
            <person name="Saunders E."/>
            <person name="Lapidus A."/>
            <person name="Nolan M."/>
            <person name="Lucas S."/>
            <person name="Hammon N."/>
            <person name="Deshpande S."/>
            <person name="Cheng J.F."/>
            <person name="Han C."/>
            <person name="Tapia R."/>
            <person name="Goodwin L.A."/>
            <person name="Pitluck S."/>
            <person name="Liolios K."/>
            <person name="Mavromatis K."/>
            <person name="Pagani I."/>
            <person name="Ivanova N."/>
            <person name="Mikhailova N."/>
            <person name="Pati A."/>
            <person name="Chen A."/>
            <person name="Palaniappan K."/>
            <person name="Land M."/>
            <person name="Chang Y.J."/>
            <person name="Jeffries C.D."/>
            <person name="Brambilla E.M."/>
            <person name="Rohde M."/>
            <person name="Spring S."/>
            <person name="Detter J.C."/>
            <person name="Woyke T."/>
            <person name="Bristow J."/>
            <person name="Eisen J.A."/>
            <person name="Markowitz V."/>
            <person name="Hugenholtz P."/>
            <person name="Kyrpides N.C."/>
            <person name="Klenk H.P."/>
        </authorList>
    </citation>
    <scope>NUCLEOTIDE SEQUENCE [LARGE SCALE GENOMIC DNA]</scope>
    <source>
        <strain evidence="2">ATCC BAA-1197 / DSM 17291 / Cas60314</strain>
    </source>
</reference>
<dbReference type="Gene3D" id="3.40.50.10150">
    <property type="entry name" value="B12-dependent dehydatase associated subunit"/>
    <property type="match status" value="1"/>
</dbReference>
<dbReference type="Proteomes" id="UP000005868">
    <property type="component" value="Chromosome"/>
</dbReference>
<sequence>MSKHGPMELKGIQENRPVIVLLLSDSCPEEWVRHIGAGCEEEGVPLAWGRRSDGRASSLAKEAAVISRLEVGIGLDRTESAVTMFSLSEHPPYVAAFHGGDPLVLRWLGHNASRLVKREPLLDKEEFLKKRKVSKDLSKKLQSAAPKLTEAGEESYEELVKKVVAYVLEGLGNVRGG</sequence>
<proteinExistence type="predicted"/>
<name>G7V6B5_THELD</name>
<gene>
    <name evidence="1" type="ordered locus">Tlie_0200</name>
</gene>
<keyword evidence="2" id="KW-1185">Reference proteome</keyword>
<dbReference type="EMBL" id="CP003096">
    <property type="protein sequence ID" value="AER65944.1"/>
    <property type="molecule type" value="Genomic_DNA"/>
</dbReference>
<dbReference type="KEGG" id="tli:Tlie_0200"/>
<dbReference type="InterPro" id="IPR003208">
    <property type="entry name" value="Dehydtase/Dehydtase_re"/>
</dbReference>
<accession>G7V6B5</accession>
<evidence type="ECO:0000313" key="1">
    <source>
        <dbReference type="EMBL" id="AER65944.1"/>
    </source>
</evidence>
<protein>
    <submittedName>
        <fullName evidence="1">Uncharacterized protein</fullName>
    </submittedName>
</protein>
<dbReference type="InterPro" id="IPR010254">
    <property type="entry name" value="B12-dep_deHydtase_bsu"/>
</dbReference>
<evidence type="ECO:0000313" key="2">
    <source>
        <dbReference type="Proteomes" id="UP000005868"/>
    </source>
</evidence>
<dbReference type="HOGENOM" id="CLU_139758_0_0_0"/>
<dbReference type="Pfam" id="PF02288">
    <property type="entry name" value="Dehydratase_MU"/>
    <property type="match status" value="1"/>
</dbReference>
<dbReference type="SUPFAM" id="SSF52968">
    <property type="entry name" value="B12-dependent dehydatase associated subunit"/>
    <property type="match status" value="1"/>
</dbReference>
<organism evidence="1 2">
    <name type="scientific">Thermovirga lienii (strain ATCC BAA-1197 / DSM 17291 / Cas60314)</name>
    <dbReference type="NCBI Taxonomy" id="580340"/>
    <lineage>
        <taxon>Bacteria</taxon>
        <taxon>Thermotogati</taxon>
        <taxon>Synergistota</taxon>
        <taxon>Synergistia</taxon>
        <taxon>Synergistales</taxon>
        <taxon>Thermovirgaceae</taxon>
        <taxon>Thermovirga</taxon>
    </lineage>
</organism>
<dbReference type="STRING" id="580340.Tlie_0200"/>